<evidence type="ECO:0000313" key="1">
    <source>
        <dbReference type="EMBL" id="WAQ88508.1"/>
    </source>
</evidence>
<gene>
    <name evidence="1" type="ORF">PtA15_9A635</name>
</gene>
<proteinExistence type="predicted"/>
<reference evidence="1" key="1">
    <citation type="submission" date="2022-10" db="EMBL/GenBank/DDBJ databases">
        <title>Puccinia triticina Genome sequencing and assembly.</title>
        <authorList>
            <person name="Li C."/>
        </authorList>
    </citation>
    <scope>NUCLEOTIDE SEQUENCE</scope>
    <source>
        <strain evidence="1">Pt15</strain>
    </source>
</reference>
<dbReference type="EMBL" id="CP110429">
    <property type="protein sequence ID" value="WAQ88508.1"/>
    <property type="molecule type" value="Genomic_DNA"/>
</dbReference>
<dbReference type="RefSeq" id="XP_053024063.1">
    <property type="nucleotide sequence ID" value="XM_053172865.1"/>
</dbReference>
<organism evidence="1 2">
    <name type="scientific">Puccinia triticina</name>
    <dbReference type="NCBI Taxonomy" id="208348"/>
    <lineage>
        <taxon>Eukaryota</taxon>
        <taxon>Fungi</taxon>
        <taxon>Dikarya</taxon>
        <taxon>Basidiomycota</taxon>
        <taxon>Pucciniomycotina</taxon>
        <taxon>Pucciniomycetes</taxon>
        <taxon>Pucciniales</taxon>
        <taxon>Pucciniaceae</taxon>
        <taxon>Puccinia</taxon>
    </lineage>
</organism>
<sequence length="136" mass="15204">MTKHDRNLVVLPQAPAAAELTLAEQIHPEELMQVAVREAMMVQNLDAYANEDRERSLFLMVMASIGTTPEAPQSNLQAQPEAYLQTHFPPGFHDRNRQALGSTDSKLHKQLENVRYQVRNLVCTGILLMGSSLVLP</sequence>
<accession>A0ABY7CT99</accession>
<evidence type="ECO:0000313" key="2">
    <source>
        <dbReference type="Proteomes" id="UP001164743"/>
    </source>
</evidence>
<keyword evidence="2" id="KW-1185">Reference proteome</keyword>
<name>A0ABY7CT99_9BASI</name>
<dbReference type="GeneID" id="77813760"/>
<protein>
    <submittedName>
        <fullName evidence="1">Uncharacterized protein</fullName>
    </submittedName>
</protein>
<dbReference type="Proteomes" id="UP001164743">
    <property type="component" value="Chromosome 9A"/>
</dbReference>